<dbReference type="Proteomes" id="UP000242818">
    <property type="component" value="Unassembled WGS sequence"/>
</dbReference>
<dbReference type="OrthoDB" id="1357763at2"/>
<dbReference type="InterPro" id="IPR012338">
    <property type="entry name" value="Beta-lactam/transpept-like"/>
</dbReference>
<dbReference type="STRING" id="1335309.GA0116948_10198"/>
<organism evidence="3 4">
    <name type="scientific">Chitinophaga costaii</name>
    <dbReference type="NCBI Taxonomy" id="1335309"/>
    <lineage>
        <taxon>Bacteria</taxon>
        <taxon>Pseudomonadati</taxon>
        <taxon>Bacteroidota</taxon>
        <taxon>Chitinophagia</taxon>
        <taxon>Chitinophagales</taxon>
        <taxon>Chitinophagaceae</taxon>
        <taxon>Chitinophaga</taxon>
    </lineage>
</organism>
<dbReference type="InterPro" id="IPR001466">
    <property type="entry name" value="Beta-lactam-related"/>
</dbReference>
<feature type="domain" description="Beta-lactamase-related" evidence="2">
    <location>
        <begin position="47"/>
        <end position="341"/>
    </location>
</feature>
<gene>
    <name evidence="3" type="ORF">GA0116948_10198</name>
</gene>
<evidence type="ECO:0000259" key="2">
    <source>
        <dbReference type="Pfam" id="PF00144"/>
    </source>
</evidence>
<accession>A0A1C3YTF3</accession>
<evidence type="ECO:0000313" key="3">
    <source>
        <dbReference type="EMBL" id="SCB73339.1"/>
    </source>
</evidence>
<keyword evidence="4" id="KW-1185">Reference proteome</keyword>
<evidence type="ECO:0000313" key="4">
    <source>
        <dbReference type="Proteomes" id="UP000242818"/>
    </source>
</evidence>
<dbReference type="InterPro" id="IPR050789">
    <property type="entry name" value="Diverse_Enzym_Activities"/>
</dbReference>
<name>A0A1C3YTF3_9BACT</name>
<protein>
    <submittedName>
        <fullName evidence="3">CubicO group peptidase, beta-lactamase class C family</fullName>
    </submittedName>
</protein>
<dbReference type="Gene3D" id="3.40.710.10">
    <property type="entry name" value="DD-peptidase/beta-lactamase superfamily"/>
    <property type="match status" value="1"/>
</dbReference>
<sequence>MNSVYLRLLLACLLLFGNIPESAGQSPQYFLSDNRKVDIKDLDLQMKRILDNSGIPALSLAVIENNRVVYTNTWGYKDAAHQHAAGKNTMFEACSLSKMFLLDVVYQLADEGVLDLDKPLYQYQPEPRLEHDPRYKKITARMILSHTSGMENWQGMNDEYVLEIVKDPGAAFTYSGEGYHYLARVIASILKMPYKEYVQLRVLHPLQLQHTKLYYTPADSTGDFALGHNEFAATLDKWATSEPWPASSVNISAGDYAAFIIRLFDGKHLSANSLHQMLDTAILLNQQASGRYYIGNGFFEIITAQDTIVNFSGNNTGFKADMLYSPRQKRGYVFFANNDLGILPDETINKLTTRLDAAVYFSGSYFARTACMSEIVNTLRKNGRQTMLQTAQSMLASKEKAQFLESMLPDIYHYDPRAGEALADLLFKNNPAYANGYAILGAACIDLHQDCAKAGAYLSKAKALNQTAINVDDYLKKCKEYLLNKNL</sequence>
<dbReference type="AlphaFoldDB" id="A0A1C3YTF3"/>
<feature type="chain" id="PRO_5008687712" evidence="1">
    <location>
        <begin position="24"/>
        <end position="487"/>
    </location>
</feature>
<reference evidence="3 4" key="1">
    <citation type="submission" date="2016-08" db="EMBL/GenBank/DDBJ databases">
        <authorList>
            <person name="Seilhamer J.J."/>
        </authorList>
    </citation>
    <scope>NUCLEOTIDE SEQUENCE [LARGE SCALE GENOMIC DNA]</scope>
    <source>
        <strain evidence="3 4">A37T2</strain>
    </source>
</reference>
<feature type="signal peptide" evidence="1">
    <location>
        <begin position="1"/>
        <end position="23"/>
    </location>
</feature>
<dbReference type="SUPFAM" id="SSF56601">
    <property type="entry name" value="beta-lactamase/transpeptidase-like"/>
    <property type="match status" value="1"/>
</dbReference>
<keyword evidence="1" id="KW-0732">Signal</keyword>
<dbReference type="RefSeq" id="WP_089707897.1">
    <property type="nucleotide sequence ID" value="NZ_FMAR01000001.1"/>
</dbReference>
<dbReference type="EMBL" id="FMAR01000001">
    <property type="protein sequence ID" value="SCB73339.1"/>
    <property type="molecule type" value="Genomic_DNA"/>
</dbReference>
<dbReference type="PANTHER" id="PTHR43283:SF18">
    <property type="match status" value="1"/>
</dbReference>
<dbReference type="Pfam" id="PF00144">
    <property type="entry name" value="Beta-lactamase"/>
    <property type="match status" value="1"/>
</dbReference>
<dbReference type="PANTHER" id="PTHR43283">
    <property type="entry name" value="BETA-LACTAMASE-RELATED"/>
    <property type="match status" value="1"/>
</dbReference>
<evidence type="ECO:0000256" key="1">
    <source>
        <dbReference type="SAM" id="SignalP"/>
    </source>
</evidence>
<proteinExistence type="predicted"/>